<feature type="transmembrane region" description="Helical" evidence="1">
    <location>
        <begin position="54"/>
        <end position="73"/>
    </location>
</feature>
<feature type="transmembrane region" description="Helical" evidence="1">
    <location>
        <begin position="121"/>
        <end position="140"/>
    </location>
</feature>
<organism evidence="2 3">
    <name type="scientific">Ditylenchus destructor</name>
    <dbReference type="NCBI Taxonomy" id="166010"/>
    <lineage>
        <taxon>Eukaryota</taxon>
        <taxon>Metazoa</taxon>
        <taxon>Ecdysozoa</taxon>
        <taxon>Nematoda</taxon>
        <taxon>Chromadorea</taxon>
        <taxon>Rhabditida</taxon>
        <taxon>Tylenchina</taxon>
        <taxon>Tylenchomorpha</taxon>
        <taxon>Sphaerularioidea</taxon>
        <taxon>Anguinidae</taxon>
        <taxon>Anguininae</taxon>
        <taxon>Ditylenchus</taxon>
    </lineage>
</organism>
<evidence type="ECO:0000313" key="3">
    <source>
        <dbReference type="Proteomes" id="UP001201812"/>
    </source>
</evidence>
<dbReference type="Proteomes" id="UP001201812">
    <property type="component" value="Unassembled WGS sequence"/>
</dbReference>
<accession>A0AAD4R5W6</accession>
<evidence type="ECO:0000256" key="1">
    <source>
        <dbReference type="SAM" id="Phobius"/>
    </source>
</evidence>
<proteinExistence type="predicted"/>
<dbReference type="EMBL" id="JAKKPZ010000021">
    <property type="protein sequence ID" value="KAI1711614.1"/>
    <property type="molecule type" value="Genomic_DNA"/>
</dbReference>
<dbReference type="AlphaFoldDB" id="A0AAD4R5W6"/>
<name>A0AAD4R5W6_9BILA</name>
<keyword evidence="1" id="KW-1133">Transmembrane helix</keyword>
<comment type="caution">
    <text evidence="2">The sequence shown here is derived from an EMBL/GenBank/DDBJ whole genome shotgun (WGS) entry which is preliminary data.</text>
</comment>
<feature type="transmembrane region" description="Helical" evidence="1">
    <location>
        <begin position="16"/>
        <end position="34"/>
    </location>
</feature>
<evidence type="ECO:0000313" key="2">
    <source>
        <dbReference type="EMBL" id="KAI1711614.1"/>
    </source>
</evidence>
<sequence>MVATMVSTIVINVENVAILLFSLVSIAIFSHLLYRYVFRKGAGLRVRNLSRCMICYMAFNVIGLITSAPYYFYQTSLFPKDSPDLQLWLITVATTHLEVMPLTVFFLALERCLTIQFRFTSRIETIVFTCNIVCVLLIVATNMSLYRFYAGTLITFAFKMVLGVLNACACAYLFWKVKHFQTQSFQSESAVSLKNHAKNTIVKFTCVTELCLEFLPNLTATIMIMAGGSDIFDYTGPFASTTQCLNVMICAIIYNRTLYAKNGNGTTAVVVTHTSKYNT</sequence>
<keyword evidence="3" id="KW-1185">Reference proteome</keyword>
<keyword evidence="1" id="KW-0472">Membrane</keyword>
<feature type="transmembrane region" description="Helical" evidence="1">
    <location>
        <begin position="85"/>
        <end position="109"/>
    </location>
</feature>
<protein>
    <submittedName>
        <fullName evidence="2">Uncharacterized protein</fullName>
    </submittedName>
</protein>
<reference evidence="2" key="1">
    <citation type="submission" date="2022-01" db="EMBL/GenBank/DDBJ databases">
        <title>Genome Sequence Resource for Two Populations of Ditylenchus destructor, the Migratory Endoparasitic Phytonematode.</title>
        <authorList>
            <person name="Zhang H."/>
            <person name="Lin R."/>
            <person name="Xie B."/>
        </authorList>
    </citation>
    <scope>NUCLEOTIDE SEQUENCE</scope>
    <source>
        <strain evidence="2">BazhouSP</strain>
    </source>
</reference>
<feature type="transmembrane region" description="Helical" evidence="1">
    <location>
        <begin position="146"/>
        <end position="175"/>
    </location>
</feature>
<keyword evidence="1" id="KW-0812">Transmembrane</keyword>
<gene>
    <name evidence="2" type="ORF">DdX_10076</name>
</gene>